<proteinExistence type="predicted"/>
<evidence type="ECO:0000313" key="2">
    <source>
        <dbReference type="Proteomes" id="UP001221142"/>
    </source>
</evidence>
<sequence length="477" mass="54078">MSNLKPSMDVRVPDELWLEMFVDLARSDLISLHAVSRTFHCISRPLVFNSFDFHPYAVSVSQIRQLPSNYTRVVEATARLLFWASRDIAPFVQRCTVRPWHRHTSDQNEDYAPCNDPERLLDTFFSLLPRFKNLRWATFAYVTFQSPRVSLLLSLQHLEDLCVEQCSMAAGDHLDPSVAIHIAKFQFLYSDPGPLIPTCGANRWLPLLEAEKLNHLTLSFDNGALAALQTAGPISFPNVHTLHIRVIEWQVIVYLPNFPNVRSLYIESYSDHPIPAGVERIVLTQLERYTGPVRLLVLFDPETSPKLLRILGCTDSLFLDTARNWVNSHRVTVLALTLECLEPGTLRVLLEYWTGLVKFRLAIQAGPGSYGEMERNLLTELAMLQVPQSLTHLFITSPVHMPESEAEKTEIISIARTAVSSLLLGRTNLGHLLILTFQREYQWLRFDGTEGVVESICQSGEDGWLRGIGRMDAAMAD</sequence>
<evidence type="ECO:0008006" key="3">
    <source>
        <dbReference type="Google" id="ProtNLM"/>
    </source>
</evidence>
<dbReference type="EMBL" id="JARKIF010000031">
    <property type="protein sequence ID" value="KAJ7612294.1"/>
    <property type="molecule type" value="Genomic_DNA"/>
</dbReference>
<dbReference type="Proteomes" id="UP001221142">
    <property type="component" value="Unassembled WGS sequence"/>
</dbReference>
<keyword evidence="2" id="KW-1185">Reference proteome</keyword>
<evidence type="ECO:0000313" key="1">
    <source>
        <dbReference type="EMBL" id="KAJ7612294.1"/>
    </source>
</evidence>
<organism evidence="1 2">
    <name type="scientific">Roridomyces roridus</name>
    <dbReference type="NCBI Taxonomy" id="1738132"/>
    <lineage>
        <taxon>Eukaryota</taxon>
        <taxon>Fungi</taxon>
        <taxon>Dikarya</taxon>
        <taxon>Basidiomycota</taxon>
        <taxon>Agaricomycotina</taxon>
        <taxon>Agaricomycetes</taxon>
        <taxon>Agaricomycetidae</taxon>
        <taxon>Agaricales</taxon>
        <taxon>Marasmiineae</taxon>
        <taxon>Mycenaceae</taxon>
        <taxon>Roridomyces</taxon>
    </lineage>
</organism>
<name>A0AAD7B7H7_9AGAR</name>
<reference evidence="1" key="1">
    <citation type="submission" date="2023-03" db="EMBL/GenBank/DDBJ databases">
        <title>Massive genome expansion in bonnet fungi (Mycena s.s.) driven by repeated elements and novel gene families across ecological guilds.</title>
        <authorList>
            <consortium name="Lawrence Berkeley National Laboratory"/>
            <person name="Harder C.B."/>
            <person name="Miyauchi S."/>
            <person name="Viragh M."/>
            <person name="Kuo A."/>
            <person name="Thoen E."/>
            <person name="Andreopoulos B."/>
            <person name="Lu D."/>
            <person name="Skrede I."/>
            <person name="Drula E."/>
            <person name="Henrissat B."/>
            <person name="Morin E."/>
            <person name="Kohler A."/>
            <person name="Barry K."/>
            <person name="LaButti K."/>
            <person name="Morin E."/>
            <person name="Salamov A."/>
            <person name="Lipzen A."/>
            <person name="Mereny Z."/>
            <person name="Hegedus B."/>
            <person name="Baldrian P."/>
            <person name="Stursova M."/>
            <person name="Weitz H."/>
            <person name="Taylor A."/>
            <person name="Grigoriev I.V."/>
            <person name="Nagy L.G."/>
            <person name="Martin F."/>
            <person name="Kauserud H."/>
        </authorList>
    </citation>
    <scope>NUCLEOTIDE SEQUENCE</scope>
    <source>
        <strain evidence="1">9284</strain>
    </source>
</reference>
<accession>A0AAD7B7H7</accession>
<comment type="caution">
    <text evidence="1">The sequence shown here is derived from an EMBL/GenBank/DDBJ whole genome shotgun (WGS) entry which is preliminary data.</text>
</comment>
<dbReference type="AlphaFoldDB" id="A0AAD7B7H7"/>
<protein>
    <recommendedName>
        <fullName evidence="3">F-box domain-containing protein</fullName>
    </recommendedName>
</protein>
<gene>
    <name evidence="1" type="ORF">FB45DRAFT_940264</name>
</gene>